<keyword evidence="2" id="KW-1185">Reference proteome</keyword>
<gene>
    <name evidence="1" type="ORF">PCON_03776</name>
</gene>
<dbReference type="EMBL" id="HF935218">
    <property type="protein sequence ID" value="CCX04794.1"/>
    <property type="molecule type" value="Genomic_DNA"/>
</dbReference>
<evidence type="ECO:0000313" key="1">
    <source>
        <dbReference type="EMBL" id="CCX04794.1"/>
    </source>
</evidence>
<reference evidence="1 2" key="1">
    <citation type="journal article" date="2013" name="PLoS Genet.">
        <title>The genome and development-dependent transcriptomes of Pyronema confluens: a window into fungal evolution.</title>
        <authorList>
            <person name="Traeger S."/>
            <person name="Altegoer F."/>
            <person name="Freitag M."/>
            <person name="Gabaldon T."/>
            <person name="Kempken F."/>
            <person name="Kumar A."/>
            <person name="Marcet-Houben M."/>
            <person name="Poggeler S."/>
            <person name="Stajich J.E."/>
            <person name="Nowrousian M."/>
        </authorList>
    </citation>
    <scope>NUCLEOTIDE SEQUENCE [LARGE SCALE GENOMIC DNA]</scope>
    <source>
        <strain evidence="2">CBS 100304</strain>
        <tissue evidence="1">Vegetative mycelium</tissue>
    </source>
</reference>
<organism evidence="1 2">
    <name type="scientific">Pyronema omphalodes (strain CBS 100304)</name>
    <name type="common">Pyronema confluens</name>
    <dbReference type="NCBI Taxonomy" id="1076935"/>
    <lineage>
        <taxon>Eukaryota</taxon>
        <taxon>Fungi</taxon>
        <taxon>Dikarya</taxon>
        <taxon>Ascomycota</taxon>
        <taxon>Pezizomycotina</taxon>
        <taxon>Pezizomycetes</taxon>
        <taxon>Pezizales</taxon>
        <taxon>Pyronemataceae</taxon>
        <taxon>Pyronema</taxon>
    </lineage>
</organism>
<evidence type="ECO:0000313" key="2">
    <source>
        <dbReference type="Proteomes" id="UP000018144"/>
    </source>
</evidence>
<sequence>MATLGSIRSSAVIRISVTRPIVELIVVYITMNHENTRLIASARQAEHSISLTLFVITVGFNEHRLNYEQ</sequence>
<name>U4KYT4_PYROM</name>
<dbReference type="Proteomes" id="UP000018144">
    <property type="component" value="Unassembled WGS sequence"/>
</dbReference>
<dbReference type="AlphaFoldDB" id="U4KYT4"/>
<accession>U4KYT4</accession>
<protein>
    <submittedName>
        <fullName evidence="1">Uncharacterized protein</fullName>
    </submittedName>
</protein>
<proteinExistence type="predicted"/>